<feature type="active site" description="Proton donor" evidence="4">
    <location>
        <position position="190"/>
    </location>
</feature>
<dbReference type="RefSeq" id="WP_273615993.1">
    <property type="nucleotide sequence ID" value="NZ_CP117416.1"/>
</dbReference>
<dbReference type="InterPro" id="IPR006710">
    <property type="entry name" value="Glyco_hydro_43"/>
</dbReference>
<dbReference type="Gene3D" id="2.60.120.200">
    <property type="match status" value="1"/>
</dbReference>
<feature type="domain" description="Beta-xylosidase C-terminal Concanavalin A-like" evidence="7">
    <location>
        <begin position="337"/>
        <end position="462"/>
    </location>
</feature>
<reference evidence="8 9" key="1">
    <citation type="submission" date="2023-02" db="EMBL/GenBank/DDBJ databases">
        <title>Genome sequence of Paenibacillus kyungheensis KACC 18744.</title>
        <authorList>
            <person name="Kim S."/>
            <person name="Heo J."/>
            <person name="Kwon S.-W."/>
        </authorList>
    </citation>
    <scope>NUCLEOTIDE SEQUENCE [LARGE SCALE GENOMIC DNA]</scope>
    <source>
        <strain evidence="8 9">KACC 18744</strain>
    </source>
</reference>
<dbReference type="SUPFAM" id="SSF49899">
    <property type="entry name" value="Concanavalin A-like lectins/glucanases"/>
    <property type="match status" value="1"/>
</dbReference>
<evidence type="ECO:0000313" key="9">
    <source>
        <dbReference type="Proteomes" id="UP001220509"/>
    </source>
</evidence>
<evidence type="ECO:0000256" key="2">
    <source>
        <dbReference type="ARBA" id="ARBA00022801"/>
    </source>
</evidence>
<dbReference type="AlphaFoldDB" id="A0AAX3M7H0"/>
<dbReference type="PANTHER" id="PTHR42812">
    <property type="entry name" value="BETA-XYLOSIDASE"/>
    <property type="match status" value="1"/>
</dbReference>
<dbReference type="Proteomes" id="UP001220509">
    <property type="component" value="Chromosome"/>
</dbReference>
<dbReference type="Gene3D" id="2.115.10.20">
    <property type="entry name" value="Glycosyl hydrolase domain, family 43"/>
    <property type="match status" value="1"/>
</dbReference>
<evidence type="ECO:0000313" key="8">
    <source>
        <dbReference type="EMBL" id="WCT57832.1"/>
    </source>
</evidence>
<dbReference type="InterPro" id="IPR023296">
    <property type="entry name" value="Glyco_hydro_beta-prop_sf"/>
</dbReference>
<dbReference type="GO" id="GO:0004553">
    <property type="term" value="F:hydrolase activity, hydrolyzing O-glycosyl compounds"/>
    <property type="evidence" value="ECO:0007669"/>
    <property type="project" value="InterPro"/>
</dbReference>
<dbReference type="PANTHER" id="PTHR42812:SF12">
    <property type="entry name" value="BETA-XYLOSIDASE-RELATED"/>
    <property type="match status" value="1"/>
</dbReference>
<dbReference type="Pfam" id="PF17851">
    <property type="entry name" value="GH43_C2"/>
    <property type="match status" value="1"/>
</dbReference>
<dbReference type="KEGG" id="pka:PQ456_10060"/>
<evidence type="ECO:0000256" key="6">
    <source>
        <dbReference type="RuleBase" id="RU361187"/>
    </source>
</evidence>
<evidence type="ECO:0000256" key="1">
    <source>
        <dbReference type="ARBA" id="ARBA00009865"/>
    </source>
</evidence>
<keyword evidence="3 6" id="KW-0326">Glycosidase</keyword>
<dbReference type="GO" id="GO:0005975">
    <property type="term" value="P:carbohydrate metabolic process"/>
    <property type="evidence" value="ECO:0007669"/>
    <property type="project" value="InterPro"/>
</dbReference>
<accession>A0AAX3M7H0</accession>
<keyword evidence="9" id="KW-1185">Reference proteome</keyword>
<proteinExistence type="inferred from homology"/>
<name>A0AAX3M7H0_9BACL</name>
<dbReference type="EMBL" id="CP117416">
    <property type="protein sequence ID" value="WCT57832.1"/>
    <property type="molecule type" value="Genomic_DNA"/>
</dbReference>
<evidence type="ECO:0000256" key="4">
    <source>
        <dbReference type="PIRSR" id="PIRSR606710-1"/>
    </source>
</evidence>
<sequence length="588" mass="67066">MSLRPNESFYNNPIIHEDYSDPDAIAVGDDFYMVASSFAHVPGLPLLHSTDLVHWKLLHYILPELQFLEGSSDYDLPRHGEGVWAPSLRYHNGRFWVFFSTPDEGIFMCSAKEPTGPWTAPHLLKKVKGWIDPCPFWDEDGQAYLVHAFAHSRTGIRSKLQAFRMSADGRELQGEGQIIYDGGLVHPVMEGPKWYKREGIYYIFAPAGGVSHGWQVVLRSEHIFGPYEDRIVLQQGNSHINGPHQGSWVETTAGESWFLHFQDKYAYGRITHLQPMEWSDGWPIIGQYQQGDTAGEPVETWRMPVVPPSTASEDSLSSRYSLYDEQIQLISRATMAFGLQWQWQANIQADWYATDYEHQEIRLYACSFPSQLANMTDQVLLYEAPQLLLQKLPSTDFTATTCLHVYPQSVTERFGMMLFGRTYTYLAIEKNAEQQYRLSLIRGYTHQDEDGQELEHPVEQEVWHTILDDLEAISSQPYMPNPIYMRVSVWLENESAHHLSPISDAREDQIPVSILHAAQSQFSYSLDGTNFVDIPYVASVHPGHWVGAKVGIFAVDLNKVSEIVQSTDQDQGTIGYAEYSLFVIEQQS</sequence>
<dbReference type="InterPro" id="IPR013320">
    <property type="entry name" value="ConA-like_dom_sf"/>
</dbReference>
<gene>
    <name evidence="8" type="ORF">PQ456_10060</name>
</gene>
<organism evidence="8 9">
    <name type="scientific">Paenibacillus kyungheensis</name>
    <dbReference type="NCBI Taxonomy" id="1452732"/>
    <lineage>
        <taxon>Bacteria</taxon>
        <taxon>Bacillati</taxon>
        <taxon>Bacillota</taxon>
        <taxon>Bacilli</taxon>
        <taxon>Bacillales</taxon>
        <taxon>Paenibacillaceae</taxon>
        <taxon>Paenibacillus</taxon>
    </lineage>
</organism>
<feature type="site" description="Important for catalytic activity, responsible for pKa modulation of the active site Glu and correct orientation of both the proton donor and substrate" evidence="5">
    <location>
        <position position="132"/>
    </location>
</feature>
<dbReference type="Pfam" id="PF04616">
    <property type="entry name" value="Glyco_hydro_43"/>
    <property type="match status" value="1"/>
</dbReference>
<dbReference type="SUPFAM" id="SSF75005">
    <property type="entry name" value="Arabinanase/levansucrase/invertase"/>
    <property type="match status" value="1"/>
</dbReference>
<dbReference type="CDD" id="cd09001">
    <property type="entry name" value="GH43_FsAxh1-like"/>
    <property type="match status" value="1"/>
</dbReference>
<comment type="similarity">
    <text evidence="1 6">Belongs to the glycosyl hydrolase 43 family.</text>
</comment>
<dbReference type="InterPro" id="IPR051795">
    <property type="entry name" value="Glycosyl_Hydrlase_43"/>
</dbReference>
<evidence type="ECO:0000256" key="3">
    <source>
        <dbReference type="ARBA" id="ARBA00023295"/>
    </source>
</evidence>
<keyword evidence="2 6" id="KW-0378">Hydrolase</keyword>
<feature type="active site" description="Proton acceptor" evidence="4">
    <location>
        <position position="21"/>
    </location>
</feature>
<evidence type="ECO:0000256" key="5">
    <source>
        <dbReference type="PIRSR" id="PIRSR606710-2"/>
    </source>
</evidence>
<dbReference type="InterPro" id="IPR041542">
    <property type="entry name" value="GH43_C2"/>
</dbReference>
<protein>
    <submittedName>
        <fullName evidence="8">Family 43 glycosylhydrolase</fullName>
    </submittedName>
</protein>
<evidence type="ECO:0000259" key="7">
    <source>
        <dbReference type="Pfam" id="PF17851"/>
    </source>
</evidence>